<keyword evidence="2" id="KW-1185">Reference proteome</keyword>
<proteinExistence type="predicted"/>
<protein>
    <submittedName>
        <fullName evidence="1">Uncharacterized protein</fullName>
    </submittedName>
</protein>
<comment type="caution">
    <text evidence="1">The sequence shown here is derived from an EMBL/GenBank/DDBJ whole genome shotgun (WGS) entry which is preliminary data.</text>
</comment>
<evidence type="ECO:0000313" key="1">
    <source>
        <dbReference type="EMBL" id="TDH14155.1"/>
    </source>
</evidence>
<accession>A0A484DG54</accession>
<dbReference type="EMBL" id="SCKG01000004">
    <property type="protein sequence ID" value="TDH14155.1"/>
    <property type="molecule type" value="Genomic_DNA"/>
</dbReference>
<sequence length="75" mass="8512">MQIMGIRQHPTLQAVFDKTIHRQTQKIISDPHRLKSTFFSIQTCSQQHKQSVLPLVNSFSSQTASSAFSGWTAEH</sequence>
<dbReference type="Proteomes" id="UP000295070">
    <property type="component" value="Chromosome 4"/>
</dbReference>
<name>A0A484DG54_PERFV</name>
<reference evidence="1 2" key="1">
    <citation type="submission" date="2019-01" db="EMBL/GenBank/DDBJ databases">
        <title>A chromosome-scale genome assembly of the yellow perch, Perca flavescens.</title>
        <authorList>
            <person name="Feron R."/>
            <person name="Morvezen R."/>
            <person name="Bestin A."/>
            <person name="Haffray P."/>
            <person name="Klopp C."/>
            <person name="Zahm M."/>
            <person name="Cabau C."/>
            <person name="Roques C."/>
            <person name="Donnadieu C."/>
            <person name="Bouchez O."/>
            <person name="Christie M."/>
            <person name="Larson W."/>
            <person name="Guiguen Y."/>
        </authorList>
    </citation>
    <scope>NUCLEOTIDE SEQUENCE [LARGE SCALE GENOMIC DNA]</scope>
    <source>
        <strain evidence="1">YP-PL-M2</strain>
        <tissue evidence="1">Blood</tissue>
    </source>
</reference>
<organism evidence="1 2">
    <name type="scientific">Perca flavescens</name>
    <name type="common">American yellow perch</name>
    <name type="synonym">Morone flavescens</name>
    <dbReference type="NCBI Taxonomy" id="8167"/>
    <lineage>
        <taxon>Eukaryota</taxon>
        <taxon>Metazoa</taxon>
        <taxon>Chordata</taxon>
        <taxon>Craniata</taxon>
        <taxon>Vertebrata</taxon>
        <taxon>Euteleostomi</taxon>
        <taxon>Actinopterygii</taxon>
        <taxon>Neopterygii</taxon>
        <taxon>Teleostei</taxon>
        <taxon>Neoteleostei</taxon>
        <taxon>Acanthomorphata</taxon>
        <taxon>Eupercaria</taxon>
        <taxon>Perciformes</taxon>
        <taxon>Percoidei</taxon>
        <taxon>Percidae</taxon>
        <taxon>Percinae</taxon>
        <taxon>Perca</taxon>
    </lineage>
</organism>
<evidence type="ECO:0000313" key="2">
    <source>
        <dbReference type="Proteomes" id="UP000295070"/>
    </source>
</evidence>
<dbReference type="AlphaFoldDB" id="A0A484DG54"/>
<gene>
    <name evidence="1" type="ORF">EPR50_G00041540</name>
</gene>